<dbReference type="PaxDb" id="4097-A0A1S3ZUH1"/>
<gene>
    <name evidence="3" type="primary">LOC107790551</name>
</gene>
<dbReference type="PANTHER" id="PTHR48475:SF1">
    <property type="entry name" value="RNASE H TYPE-1 DOMAIN-CONTAINING PROTEIN"/>
    <property type="match status" value="1"/>
</dbReference>
<feature type="domain" description="RNase H type-1" evidence="2">
    <location>
        <begin position="12"/>
        <end position="158"/>
    </location>
</feature>
<dbReference type="PANTHER" id="PTHR48475">
    <property type="entry name" value="RIBONUCLEASE H"/>
    <property type="match status" value="1"/>
</dbReference>
<dbReference type="AlphaFoldDB" id="A0A1S3ZUH1"/>
<dbReference type="InterPro" id="IPR036397">
    <property type="entry name" value="RNaseH_sf"/>
</dbReference>
<dbReference type="OrthoDB" id="1740934at2759"/>
<dbReference type="InterPro" id="IPR002156">
    <property type="entry name" value="RNaseH_domain"/>
</dbReference>
<name>A0A1S3ZUH1_TOBAC</name>
<dbReference type="InterPro" id="IPR012337">
    <property type="entry name" value="RNaseH-like_sf"/>
</dbReference>
<sequence length="200" mass="22154">MPETEQEISPSLLKLWVLYTDGASNTSGSGLGLVLEVPTSEVIRQSIWCPDMTNNEAEYEAIIAGLRLALKYGARRVVIRCDSQLVVNQVTGTFQIKEQRLQNTRREYSHQTKGSQNASNAADQKQVHSPRYANRKLSHSYGGTSNVASVSPKKLAMTMDPNSSGKRPLNSSRNGTSSKYYPRHITLQAMAKPNPPTKQF</sequence>
<dbReference type="Pfam" id="PF13456">
    <property type="entry name" value="RVT_3"/>
    <property type="match status" value="1"/>
</dbReference>
<dbReference type="Gene3D" id="3.30.420.10">
    <property type="entry name" value="Ribonuclease H-like superfamily/Ribonuclease H"/>
    <property type="match status" value="1"/>
</dbReference>
<feature type="compositionally biased region" description="Polar residues" evidence="1">
    <location>
        <begin position="160"/>
        <end position="179"/>
    </location>
</feature>
<reference evidence="3" key="1">
    <citation type="submission" date="2025-08" db="UniProtKB">
        <authorList>
            <consortium name="RefSeq"/>
        </authorList>
    </citation>
    <scope>IDENTIFICATION</scope>
</reference>
<accession>A0A1S3ZUH1</accession>
<feature type="compositionally biased region" description="Basic and acidic residues" evidence="1">
    <location>
        <begin position="101"/>
        <end position="110"/>
    </location>
</feature>
<dbReference type="STRING" id="4097.A0A1S3ZUH1"/>
<organism evidence="3">
    <name type="scientific">Nicotiana tabacum</name>
    <name type="common">Common tobacco</name>
    <dbReference type="NCBI Taxonomy" id="4097"/>
    <lineage>
        <taxon>Eukaryota</taxon>
        <taxon>Viridiplantae</taxon>
        <taxon>Streptophyta</taxon>
        <taxon>Embryophyta</taxon>
        <taxon>Tracheophyta</taxon>
        <taxon>Spermatophyta</taxon>
        <taxon>Magnoliopsida</taxon>
        <taxon>eudicotyledons</taxon>
        <taxon>Gunneridae</taxon>
        <taxon>Pentapetalae</taxon>
        <taxon>asterids</taxon>
        <taxon>lamiids</taxon>
        <taxon>Solanales</taxon>
        <taxon>Solanaceae</taxon>
        <taxon>Nicotianoideae</taxon>
        <taxon>Nicotianeae</taxon>
        <taxon>Nicotiana</taxon>
    </lineage>
</organism>
<feature type="region of interest" description="Disordered" evidence="1">
    <location>
        <begin position="101"/>
        <end position="181"/>
    </location>
</feature>
<dbReference type="SUPFAM" id="SSF53098">
    <property type="entry name" value="Ribonuclease H-like"/>
    <property type="match status" value="1"/>
</dbReference>
<dbReference type="KEGG" id="nta:107790551"/>
<dbReference type="GO" id="GO:0004523">
    <property type="term" value="F:RNA-DNA hybrid ribonuclease activity"/>
    <property type="evidence" value="ECO:0007669"/>
    <property type="project" value="InterPro"/>
</dbReference>
<evidence type="ECO:0000256" key="1">
    <source>
        <dbReference type="SAM" id="MobiDB-lite"/>
    </source>
</evidence>
<dbReference type="CDD" id="cd09279">
    <property type="entry name" value="RNase_HI_like"/>
    <property type="match status" value="1"/>
</dbReference>
<dbReference type="RefSeq" id="XP_016467974.1">
    <property type="nucleotide sequence ID" value="XM_016612488.1"/>
</dbReference>
<protein>
    <submittedName>
        <fullName evidence="3">Uncharacterized protein Mb2253c-like</fullName>
    </submittedName>
</protein>
<proteinExistence type="predicted"/>
<dbReference type="GO" id="GO:0003676">
    <property type="term" value="F:nucleic acid binding"/>
    <property type="evidence" value="ECO:0007669"/>
    <property type="project" value="InterPro"/>
</dbReference>
<dbReference type="PROSITE" id="PS50879">
    <property type="entry name" value="RNASE_H_1"/>
    <property type="match status" value="1"/>
</dbReference>
<evidence type="ECO:0000259" key="2">
    <source>
        <dbReference type="PROSITE" id="PS50879"/>
    </source>
</evidence>
<evidence type="ECO:0000313" key="3">
    <source>
        <dbReference type="RefSeq" id="XP_016467974.1"/>
    </source>
</evidence>
<dbReference type="SMR" id="A0A1S3ZUH1"/>
<feature type="compositionally biased region" description="Polar residues" evidence="1">
    <location>
        <begin position="111"/>
        <end position="123"/>
    </location>
</feature>